<evidence type="ECO:0000313" key="2">
    <source>
        <dbReference type="Proteomes" id="UP000440694"/>
    </source>
</evidence>
<sequence length="73" mass="8076">MAFAAGSTADAYSARVNSACERDYYRFCAKYSIGTPELRSCMLASRRSLSRRCVDALVAAGEVPKRYLTSVKR</sequence>
<protein>
    <submittedName>
        <fullName evidence="1">Uncharacterized protein</fullName>
    </submittedName>
</protein>
<proteinExistence type="predicted"/>
<comment type="caution">
    <text evidence="1">The sequence shown here is derived from an EMBL/GenBank/DDBJ whole genome shotgun (WGS) entry which is preliminary data.</text>
</comment>
<accession>A0A6I3KEL7</accession>
<dbReference type="Proteomes" id="UP000440694">
    <property type="component" value="Unassembled WGS sequence"/>
</dbReference>
<dbReference type="RefSeq" id="WP_154738464.1">
    <property type="nucleotide sequence ID" value="NZ_WMBQ01000001.1"/>
</dbReference>
<name>A0A6I3KEL7_9HYPH</name>
<organism evidence="1 2">
    <name type="scientific">Hyphomicrobium album</name>
    <dbReference type="NCBI Taxonomy" id="2665159"/>
    <lineage>
        <taxon>Bacteria</taxon>
        <taxon>Pseudomonadati</taxon>
        <taxon>Pseudomonadota</taxon>
        <taxon>Alphaproteobacteria</taxon>
        <taxon>Hyphomicrobiales</taxon>
        <taxon>Hyphomicrobiaceae</taxon>
        <taxon>Hyphomicrobium</taxon>
    </lineage>
</organism>
<keyword evidence="2" id="KW-1185">Reference proteome</keyword>
<gene>
    <name evidence="1" type="ORF">GIW81_06450</name>
</gene>
<evidence type="ECO:0000313" key="1">
    <source>
        <dbReference type="EMBL" id="MTD93975.1"/>
    </source>
</evidence>
<dbReference type="EMBL" id="WMBQ01000001">
    <property type="protein sequence ID" value="MTD93975.1"/>
    <property type="molecule type" value="Genomic_DNA"/>
</dbReference>
<reference evidence="1 2" key="1">
    <citation type="submission" date="2019-11" db="EMBL/GenBank/DDBJ databases">
        <title>Identification of a novel strain.</title>
        <authorList>
            <person name="Xu Q."/>
            <person name="Wang G."/>
        </authorList>
    </citation>
    <scope>NUCLEOTIDE SEQUENCE [LARGE SCALE GENOMIC DNA]</scope>
    <source>
        <strain evidence="2">xq</strain>
    </source>
</reference>
<dbReference type="AlphaFoldDB" id="A0A6I3KEL7"/>